<protein>
    <submittedName>
        <fullName evidence="1">Polysaccharide deacetylase family protein</fullName>
        <ecNumber evidence="1">3.-.-.-</ecNumber>
    </submittedName>
</protein>
<keyword evidence="2" id="KW-1185">Reference proteome</keyword>
<accession>A0ACC7P286</accession>
<organism evidence="1 2">
    <name type="scientific">Paenibacillus mesotrionivorans</name>
    <dbReference type="NCBI Taxonomy" id="3160968"/>
    <lineage>
        <taxon>Bacteria</taxon>
        <taxon>Bacillati</taxon>
        <taxon>Bacillota</taxon>
        <taxon>Bacilli</taxon>
        <taxon>Bacillales</taxon>
        <taxon>Paenibacillaceae</taxon>
        <taxon>Paenibacillus</taxon>
    </lineage>
</organism>
<evidence type="ECO:0000313" key="1">
    <source>
        <dbReference type="EMBL" id="MFM9330787.1"/>
    </source>
</evidence>
<evidence type="ECO:0000313" key="2">
    <source>
        <dbReference type="Proteomes" id="UP001631969"/>
    </source>
</evidence>
<proteinExistence type="predicted"/>
<reference evidence="1" key="1">
    <citation type="submission" date="2024-12" db="EMBL/GenBank/DDBJ databases">
        <authorList>
            <person name="Wu N."/>
        </authorList>
    </citation>
    <scope>NUCLEOTIDE SEQUENCE</scope>
    <source>
        <strain evidence="1">P15</strain>
    </source>
</reference>
<name>A0ACC7P286_9BACL</name>
<comment type="caution">
    <text evidence="1">The sequence shown here is derived from an EMBL/GenBank/DDBJ whole genome shotgun (WGS) entry which is preliminary data.</text>
</comment>
<dbReference type="Proteomes" id="UP001631969">
    <property type="component" value="Unassembled WGS sequence"/>
</dbReference>
<gene>
    <name evidence="1" type="ORF">ACI1P1_21085</name>
</gene>
<dbReference type="EC" id="3.-.-.-" evidence="1"/>
<dbReference type="EMBL" id="JBJURJ010000015">
    <property type="protein sequence ID" value="MFM9330787.1"/>
    <property type="molecule type" value="Genomic_DNA"/>
</dbReference>
<sequence>MKLSQRAAVYVGAICLLLAAVAVPILFDFGDKPFEPALAQVVESELPATASPADVDTASTEPVSQLETPSPSVSVTSHAGAGTAAPPSAAASAEGSAIPDLTASFDSPAPPSSSPLPAASDAAAPSVTASVYNSGAGSQKTVSIPVLYYHSVQVMPGSTAVVSPTKFTEQMQYLADNGYHPLTMAEFSAIMEGQAAAPDKPVLLTFDDGYVDNHSTVMPLLSKLGFPATLFMSPGVMDDKRFINWDQAADLRDNGWDIHPHGMTHPYLTKLTAEEQAYEIMEARKQIEEKLGVTADVFCYPYGQYNNATLKILKDNGFRYAFTIDQGKTTPKQHPYKLKRVFVNGEEDLAALVRKLTKW</sequence>
<keyword evidence="1" id="KW-0378">Hydrolase</keyword>